<proteinExistence type="predicted"/>
<feature type="region of interest" description="Disordered" evidence="1">
    <location>
        <begin position="18"/>
        <end position="123"/>
    </location>
</feature>
<protein>
    <submittedName>
        <fullName evidence="2">Uncharacterized protein</fullName>
    </submittedName>
</protein>
<accession>A0A7S2JBQ0</accession>
<dbReference type="AlphaFoldDB" id="A0A7S2JBQ0"/>
<evidence type="ECO:0000313" key="2">
    <source>
        <dbReference type="EMBL" id="CAD9542125.1"/>
    </source>
</evidence>
<sequence>MRHAGVHPFVAFDSRHRCRERHRSMPPQAPPSAGAATRRFLFHRPLARHRRHLPPPPISPALASASAPLSAFERSSLASPSKAARKRARAALGAARAAEGRDPTADLSAALAEAQGPEAEAEG</sequence>
<feature type="compositionally biased region" description="Low complexity" evidence="1">
    <location>
        <begin position="109"/>
        <end position="123"/>
    </location>
</feature>
<feature type="compositionally biased region" description="Basic residues" evidence="1">
    <location>
        <begin position="40"/>
        <end position="53"/>
    </location>
</feature>
<reference evidence="2" key="1">
    <citation type="submission" date="2021-01" db="EMBL/GenBank/DDBJ databases">
        <authorList>
            <person name="Corre E."/>
            <person name="Pelletier E."/>
            <person name="Niang G."/>
            <person name="Scheremetjew M."/>
            <person name="Finn R."/>
            <person name="Kale V."/>
            <person name="Holt S."/>
            <person name="Cochrane G."/>
            <person name="Meng A."/>
            <person name="Brown T."/>
            <person name="Cohen L."/>
        </authorList>
    </citation>
    <scope>NUCLEOTIDE SEQUENCE</scope>
    <source>
        <strain evidence="2">UTEX LB 985</strain>
    </source>
</reference>
<feature type="compositionally biased region" description="Low complexity" evidence="1">
    <location>
        <begin position="60"/>
        <end position="82"/>
    </location>
</feature>
<gene>
    <name evidence="2" type="ORF">CBRE1094_LOCUS41907</name>
</gene>
<evidence type="ECO:0000256" key="1">
    <source>
        <dbReference type="SAM" id="MobiDB-lite"/>
    </source>
</evidence>
<name>A0A7S2JBQ0_9EUKA</name>
<organism evidence="2">
    <name type="scientific">Haptolina brevifila</name>
    <dbReference type="NCBI Taxonomy" id="156173"/>
    <lineage>
        <taxon>Eukaryota</taxon>
        <taxon>Haptista</taxon>
        <taxon>Haptophyta</taxon>
        <taxon>Prymnesiophyceae</taxon>
        <taxon>Prymnesiales</taxon>
        <taxon>Prymnesiaceae</taxon>
        <taxon>Haptolina</taxon>
    </lineage>
</organism>
<dbReference type="EMBL" id="HBGU01076863">
    <property type="protein sequence ID" value="CAD9542125.1"/>
    <property type="molecule type" value="Transcribed_RNA"/>
</dbReference>